<dbReference type="InterPro" id="IPR035952">
    <property type="entry name" value="Rhomboid-like_sf"/>
</dbReference>
<evidence type="ECO:0000256" key="6">
    <source>
        <dbReference type="ARBA" id="ARBA00023136"/>
    </source>
</evidence>
<dbReference type="PANTHER" id="PTHR43731:SF14">
    <property type="entry name" value="PRESENILIN-ASSOCIATED RHOMBOID-LIKE PROTEIN, MITOCHONDRIAL"/>
    <property type="match status" value="1"/>
</dbReference>
<evidence type="ECO:0000256" key="2">
    <source>
        <dbReference type="ARBA" id="ARBA00009045"/>
    </source>
</evidence>
<dbReference type="GO" id="GO:0016020">
    <property type="term" value="C:membrane"/>
    <property type="evidence" value="ECO:0007669"/>
    <property type="project" value="UniProtKB-SubCell"/>
</dbReference>
<keyword evidence="10" id="KW-1185">Reference proteome</keyword>
<reference evidence="9" key="1">
    <citation type="journal article" date="2021" name="Nat. Commun.">
        <title>Genetic determinants of endophytism in the Arabidopsis root mycobiome.</title>
        <authorList>
            <person name="Mesny F."/>
            <person name="Miyauchi S."/>
            <person name="Thiergart T."/>
            <person name="Pickel B."/>
            <person name="Atanasova L."/>
            <person name="Karlsson M."/>
            <person name="Huettel B."/>
            <person name="Barry K.W."/>
            <person name="Haridas S."/>
            <person name="Chen C."/>
            <person name="Bauer D."/>
            <person name="Andreopoulos W."/>
            <person name="Pangilinan J."/>
            <person name="LaButti K."/>
            <person name="Riley R."/>
            <person name="Lipzen A."/>
            <person name="Clum A."/>
            <person name="Drula E."/>
            <person name="Henrissat B."/>
            <person name="Kohler A."/>
            <person name="Grigoriev I.V."/>
            <person name="Martin F.M."/>
            <person name="Hacquard S."/>
        </authorList>
    </citation>
    <scope>NUCLEOTIDE SEQUENCE</scope>
    <source>
        <strain evidence="9">MPI-SDFR-AT-0073</strain>
    </source>
</reference>
<sequence length="334" mass="37031">MMFRLHVGRQALPHLTVRSPHIVRRRLGVHHFSTRYESQQLPPVRVLGPALWCITAVGTIYLGLAALEVRRDVKNFTKYAWKSSPATYDDLAAATPRKRVEPIPSYGSLHGTPMEIWTRTPETERFLFGNIAINSAIFIASSLPRSDLRFDYLSHMPIANRNFTMFTSMFGHASGMHLLFNMYCLYNFGPAVARAPAFQNSGYHLGAFYLSSGVLSSLVTQIEAKIPSRRFYSGLGASGAIMALIGIFGMSYPSAQIGIILLPGSIDAQSALGWIAAFETYGMIFGIPFLRWGHSVHLAGLAIGAAYAHFDGKGQIWDGSRRLAFNQMRRLNVV</sequence>
<keyword evidence="3 7" id="KW-0812">Transmembrane</keyword>
<evidence type="ECO:0000256" key="3">
    <source>
        <dbReference type="ARBA" id="ARBA00022692"/>
    </source>
</evidence>
<feature type="transmembrane region" description="Helical" evidence="7">
    <location>
        <begin position="126"/>
        <end position="143"/>
    </location>
</feature>
<proteinExistence type="inferred from homology"/>
<accession>A0A9P8UKV9</accession>
<keyword evidence="6 7" id="KW-0472">Membrane</keyword>
<keyword evidence="5 7" id="KW-1133">Transmembrane helix</keyword>
<evidence type="ECO:0000256" key="7">
    <source>
        <dbReference type="SAM" id="Phobius"/>
    </source>
</evidence>
<dbReference type="Pfam" id="PF01694">
    <property type="entry name" value="Rhomboid"/>
    <property type="match status" value="1"/>
</dbReference>
<feature type="transmembrane region" description="Helical" evidence="7">
    <location>
        <begin position="271"/>
        <end position="290"/>
    </location>
</feature>
<dbReference type="EMBL" id="JAGPXC010000004">
    <property type="protein sequence ID" value="KAH6654074.1"/>
    <property type="molecule type" value="Genomic_DNA"/>
</dbReference>
<dbReference type="GeneID" id="70131599"/>
<gene>
    <name evidence="9" type="ORF">BKA67DRAFT_564087</name>
</gene>
<dbReference type="InterPro" id="IPR022764">
    <property type="entry name" value="Peptidase_S54_rhomboid_dom"/>
</dbReference>
<keyword evidence="4" id="KW-0378">Hydrolase</keyword>
<name>A0A9P8UKV9_9PEZI</name>
<dbReference type="SUPFAM" id="SSF144091">
    <property type="entry name" value="Rhomboid-like"/>
    <property type="match status" value="1"/>
</dbReference>
<dbReference type="PANTHER" id="PTHR43731">
    <property type="entry name" value="RHOMBOID PROTEASE"/>
    <property type="match status" value="1"/>
</dbReference>
<dbReference type="Gene3D" id="1.20.1540.10">
    <property type="entry name" value="Rhomboid-like"/>
    <property type="match status" value="1"/>
</dbReference>
<feature type="transmembrane region" description="Helical" evidence="7">
    <location>
        <begin position="46"/>
        <end position="67"/>
    </location>
</feature>
<evidence type="ECO:0000256" key="1">
    <source>
        <dbReference type="ARBA" id="ARBA00004141"/>
    </source>
</evidence>
<dbReference type="AlphaFoldDB" id="A0A9P8UKV9"/>
<dbReference type="RefSeq" id="XP_045958344.1">
    <property type="nucleotide sequence ID" value="XM_046102707.1"/>
</dbReference>
<feature type="transmembrane region" description="Helical" evidence="7">
    <location>
        <begin position="163"/>
        <end position="183"/>
    </location>
</feature>
<evidence type="ECO:0000259" key="8">
    <source>
        <dbReference type="Pfam" id="PF01694"/>
    </source>
</evidence>
<comment type="subcellular location">
    <subcellularLocation>
        <location evidence="1">Membrane</location>
        <topology evidence="1">Multi-pass membrane protein</topology>
    </subcellularLocation>
</comment>
<protein>
    <recommendedName>
        <fullName evidence="8">Peptidase S54 rhomboid domain-containing protein</fullName>
    </recommendedName>
</protein>
<comment type="similarity">
    <text evidence="2">Belongs to the peptidase S54 family.</text>
</comment>
<dbReference type="InterPro" id="IPR050925">
    <property type="entry name" value="Rhomboid_protease_S54"/>
</dbReference>
<evidence type="ECO:0000256" key="4">
    <source>
        <dbReference type="ARBA" id="ARBA00022801"/>
    </source>
</evidence>
<dbReference type="OrthoDB" id="10260614at2759"/>
<dbReference type="Proteomes" id="UP000758603">
    <property type="component" value="Unassembled WGS sequence"/>
</dbReference>
<organism evidence="9 10">
    <name type="scientific">Truncatella angustata</name>
    <dbReference type="NCBI Taxonomy" id="152316"/>
    <lineage>
        <taxon>Eukaryota</taxon>
        <taxon>Fungi</taxon>
        <taxon>Dikarya</taxon>
        <taxon>Ascomycota</taxon>
        <taxon>Pezizomycotina</taxon>
        <taxon>Sordariomycetes</taxon>
        <taxon>Xylariomycetidae</taxon>
        <taxon>Amphisphaeriales</taxon>
        <taxon>Sporocadaceae</taxon>
        <taxon>Truncatella</taxon>
    </lineage>
</organism>
<feature type="domain" description="Peptidase S54 rhomboid" evidence="8">
    <location>
        <begin position="163"/>
        <end position="310"/>
    </location>
</feature>
<dbReference type="GO" id="GO:0004252">
    <property type="term" value="F:serine-type endopeptidase activity"/>
    <property type="evidence" value="ECO:0007669"/>
    <property type="project" value="InterPro"/>
</dbReference>
<feature type="transmembrane region" description="Helical" evidence="7">
    <location>
        <begin position="231"/>
        <end position="251"/>
    </location>
</feature>
<evidence type="ECO:0000313" key="9">
    <source>
        <dbReference type="EMBL" id="KAH6654074.1"/>
    </source>
</evidence>
<comment type="caution">
    <text evidence="9">The sequence shown here is derived from an EMBL/GenBank/DDBJ whole genome shotgun (WGS) entry which is preliminary data.</text>
</comment>
<evidence type="ECO:0000313" key="10">
    <source>
        <dbReference type="Proteomes" id="UP000758603"/>
    </source>
</evidence>
<evidence type="ECO:0000256" key="5">
    <source>
        <dbReference type="ARBA" id="ARBA00022989"/>
    </source>
</evidence>